<dbReference type="Gene3D" id="3.20.20.80">
    <property type="entry name" value="Glycosidases"/>
    <property type="match status" value="1"/>
</dbReference>
<comment type="caution">
    <text evidence="2">The sequence shown here is derived from an EMBL/GenBank/DDBJ whole genome shotgun (WGS) entry which is preliminary data.</text>
</comment>
<feature type="non-terminal residue" evidence="2">
    <location>
        <position position="1"/>
    </location>
</feature>
<feature type="domain" description="DUF5010" evidence="1">
    <location>
        <begin position="2"/>
        <end position="64"/>
    </location>
</feature>
<feature type="non-terminal residue" evidence="2">
    <location>
        <position position="283"/>
    </location>
</feature>
<gene>
    <name evidence="2" type="ORF">S01H1_25994</name>
</gene>
<reference evidence="2" key="1">
    <citation type="journal article" date="2014" name="Front. Microbiol.">
        <title>High frequency of phylogenetically diverse reductive dehalogenase-homologous genes in deep subseafloor sedimentary metagenomes.</title>
        <authorList>
            <person name="Kawai M."/>
            <person name="Futagami T."/>
            <person name="Toyoda A."/>
            <person name="Takaki Y."/>
            <person name="Nishi S."/>
            <person name="Hori S."/>
            <person name="Arai W."/>
            <person name="Tsubouchi T."/>
            <person name="Morono Y."/>
            <person name="Uchiyama I."/>
            <person name="Ito T."/>
            <person name="Fujiyama A."/>
            <person name="Inagaki F."/>
            <person name="Takami H."/>
        </authorList>
    </citation>
    <scope>NUCLEOTIDE SEQUENCE</scope>
    <source>
        <strain evidence="2">Expedition CK06-06</strain>
    </source>
</reference>
<organism evidence="2">
    <name type="scientific">marine sediment metagenome</name>
    <dbReference type="NCBI Taxonomy" id="412755"/>
    <lineage>
        <taxon>unclassified sequences</taxon>
        <taxon>metagenomes</taxon>
        <taxon>ecological metagenomes</taxon>
    </lineage>
</organism>
<name>X0TJT7_9ZZZZ</name>
<protein>
    <recommendedName>
        <fullName evidence="1">DUF5010 domain-containing protein</fullName>
    </recommendedName>
</protein>
<proteinExistence type="predicted"/>
<evidence type="ECO:0000313" key="2">
    <source>
        <dbReference type="EMBL" id="GAF93818.1"/>
    </source>
</evidence>
<accession>X0TJT7</accession>
<sequence>TAIRDFFSLIPPAKWARVDGKPIIFFYASAFAKAQDPAQFDYVKRRFKADFGVDPFLVKSPGWKGEADAIYSWGGAVSGPLIYRQTAALGPGYDHSAVPDRKPLIVERLDGQTYINRWLQLLALRAENRPWIVHVETWNEWHEGTDIAHSREYGRSYIVLTRLFADMWRAKTVLKTASGYADADGVKWEPGRVKGLNLRPSGGDGVWKKVTSPDGGAVVSASNSHSDKSRYLYFDADGAFAYGLFDRSVVVTVTYRDAGCSAFYIEYDSSDPAKGLFEGAFRK</sequence>
<evidence type="ECO:0000259" key="1">
    <source>
        <dbReference type="Pfam" id="PF16402"/>
    </source>
</evidence>
<dbReference type="EMBL" id="BARS01015740">
    <property type="protein sequence ID" value="GAF93818.1"/>
    <property type="molecule type" value="Genomic_DNA"/>
</dbReference>
<dbReference type="AlphaFoldDB" id="X0TJT7"/>
<dbReference type="Pfam" id="PF16402">
    <property type="entry name" value="DUF5010"/>
    <property type="match status" value="1"/>
</dbReference>
<dbReference type="InterPro" id="IPR032178">
    <property type="entry name" value="DUF5010"/>
</dbReference>